<gene>
    <name evidence="3" type="ORF">CAAN4_A04258</name>
</gene>
<dbReference type="Proteomes" id="UP001497600">
    <property type="component" value="Chromosome A"/>
</dbReference>
<evidence type="ECO:0000256" key="2">
    <source>
        <dbReference type="ARBA" id="ARBA00022737"/>
    </source>
</evidence>
<dbReference type="PANTHER" id="PTHR44472">
    <property type="entry name" value="DDB1- AND CUL4-ASSOCIATED FACTOR 4-RELATED"/>
    <property type="match status" value="1"/>
</dbReference>
<dbReference type="PANTHER" id="PTHR44472:SF1">
    <property type="entry name" value="DDB1 AND CUL4 ASSOCIATED FACTOR 4"/>
    <property type="match status" value="1"/>
</dbReference>
<proteinExistence type="predicted"/>
<evidence type="ECO:0000313" key="3">
    <source>
        <dbReference type="EMBL" id="CAK7892740.1"/>
    </source>
</evidence>
<accession>A0ABP0E899</accession>
<keyword evidence="4" id="KW-1185">Reference proteome</keyword>
<organism evidence="3 4">
    <name type="scientific">[Candida] anglica</name>
    <dbReference type="NCBI Taxonomy" id="148631"/>
    <lineage>
        <taxon>Eukaryota</taxon>
        <taxon>Fungi</taxon>
        <taxon>Dikarya</taxon>
        <taxon>Ascomycota</taxon>
        <taxon>Saccharomycotina</taxon>
        <taxon>Pichiomycetes</taxon>
        <taxon>Debaryomycetaceae</taxon>
        <taxon>Kurtzmaniella</taxon>
    </lineage>
</organism>
<evidence type="ECO:0000313" key="4">
    <source>
        <dbReference type="Proteomes" id="UP001497600"/>
    </source>
</evidence>
<sequence>MAPTIPGFFYDEAKKKYFKIVNGSSSQATEKYHNNSVQAEKRRNDFINEQTQKKKNVKKPRKVATLPKQIVKLSEAIRRHRQQIYENNIKGDIVAYKLGAVSKYNVNIDIDIVTAGLKQLKFDREQSRRDGYYDLDHIVIGGQDSGETSVFVSFTPRSMSVTHDNLLQNDESIFWSTPTPIHIDTERRDGSPIDPQCTFPHTSASVTVNNNMLRFSSYSWTDTDQKLQKVLVLNYYKFNRDHPSLIEVTPYTIKLENWIWECDLWQKEPVIGVLTGFEYTQGTDEIVVASSCTPNLLLWGTNKGALIIIPFEIFSHRHFTSLYYCKLSQYEIDLITVSDGVIFVVDIKGIMSIVYDNGHMFQKSDISDGVHPPVEFEANGPKWSLGKVGKVSRIIWFPESSTVVIVGLRKIVKYLVPPQGRPIFIQDYTYLNCNIVNQNSVVVHSSVAQYLLVNESNHELRLINLHDGTNRRIVLDVPRNYILCNMFMTAHQYLWLFYRSGTTSHDVVYKWNKVTGQCCSEVKIRFDQTIFLI</sequence>
<protein>
    <submittedName>
        <fullName evidence="3">Uncharacterized protein</fullName>
    </submittedName>
</protein>
<dbReference type="InterPro" id="IPR052254">
    <property type="entry name" value="CUL4-DDB1_E3_ligase_receptor"/>
</dbReference>
<dbReference type="SUPFAM" id="SSF101898">
    <property type="entry name" value="NHL repeat"/>
    <property type="match status" value="1"/>
</dbReference>
<name>A0ABP0E899_9ASCO</name>
<keyword evidence="1" id="KW-0853">WD repeat</keyword>
<evidence type="ECO:0000256" key="1">
    <source>
        <dbReference type="ARBA" id="ARBA00022574"/>
    </source>
</evidence>
<reference evidence="3 4" key="1">
    <citation type="submission" date="2024-01" db="EMBL/GenBank/DDBJ databases">
        <authorList>
            <consortium name="Genoscope - CEA"/>
            <person name="William W."/>
        </authorList>
    </citation>
    <scope>NUCLEOTIDE SEQUENCE [LARGE SCALE GENOMIC DNA]</scope>
    <source>
        <strain evidence="3 4">29B2s-10</strain>
    </source>
</reference>
<dbReference type="EMBL" id="OZ004253">
    <property type="protein sequence ID" value="CAK7892740.1"/>
    <property type="molecule type" value="Genomic_DNA"/>
</dbReference>
<keyword evidence="2" id="KW-0677">Repeat</keyword>